<dbReference type="EMBL" id="JAFNEN010000103">
    <property type="protein sequence ID" value="KAG8194453.1"/>
    <property type="molecule type" value="Genomic_DNA"/>
</dbReference>
<reference evidence="2 3" key="1">
    <citation type="journal article" date="2022" name="Nat. Ecol. Evol.">
        <title>A masculinizing supergene underlies an exaggerated male reproductive morph in a spider.</title>
        <authorList>
            <person name="Hendrickx F."/>
            <person name="De Corte Z."/>
            <person name="Sonet G."/>
            <person name="Van Belleghem S.M."/>
            <person name="Kostlbacher S."/>
            <person name="Vangestel C."/>
        </authorList>
    </citation>
    <scope>NUCLEOTIDE SEQUENCE [LARGE SCALE GENOMIC DNA]</scope>
    <source>
        <strain evidence="2">W744_W776</strain>
    </source>
</reference>
<gene>
    <name evidence="2" type="ORF">JTE90_011061</name>
</gene>
<keyword evidence="3" id="KW-1185">Reference proteome</keyword>
<organism evidence="2 3">
    <name type="scientific">Oedothorax gibbosus</name>
    <dbReference type="NCBI Taxonomy" id="931172"/>
    <lineage>
        <taxon>Eukaryota</taxon>
        <taxon>Metazoa</taxon>
        <taxon>Ecdysozoa</taxon>
        <taxon>Arthropoda</taxon>
        <taxon>Chelicerata</taxon>
        <taxon>Arachnida</taxon>
        <taxon>Araneae</taxon>
        <taxon>Araneomorphae</taxon>
        <taxon>Entelegynae</taxon>
        <taxon>Araneoidea</taxon>
        <taxon>Linyphiidae</taxon>
        <taxon>Erigoninae</taxon>
        <taxon>Oedothorax</taxon>
    </lineage>
</organism>
<comment type="caution">
    <text evidence="2">The sequence shown here is derived from an EMBL/GenBank/DDBJ whole genome shotgun (WGS) entry which is preliminary data.</text>
</comment>
<dbReference type="AlphaFoldDB" id="A0AAV6VEH0"/>
<protein>
    <submittedName>
        <fullName evidence="2">Uncharacterized protein</fullName>
    </submittedName>
</protein>
<evidence type="ECO:0000313" key="3">
    <source>
        <dbReference type="Proteomes" id="UP000827092"/>
    </source>
</evidence>
<evidence type="ECO:0000313" key="2">
    <source>
        <dbReference type="EMBL" id="KAG8194453.1"/>
    </source>
</evidence>
<name>A0AAV6VEH0_9ARAC</name>
<proteinExistence type="predicted"/>
<accession>A0AAV6VEH0</accession>
<evidence type="ECO:0000256" key="1">
    <source>
        <dbReference type="SAM" id="MobiDB-lite"/>
    </source>
</evidence>
<sequence length="97" mass="11117">MTSRSETIQIQKTMHPEDDPHPKRSNQKTIPIQKTIRSETINNHPQLNAKSTTLKFINNSDPLNVVAFQPSNIKEKCIISVIQDDMYFIPLINACQQ</sequence>
<dbReference type="Proteomes" id="UP000827092">
    <property type="component" value="Unassembled WGS sequence"/>
</dbReference>
<feature type="region of interest" description="Disordered" evidence="1">
    <location>
        <begin position="1"/>
        <end position="35"/>
    </location>
</feature>
<feature type="compositionally biased region" description="Polar residues" evidence="1">
    <location>
        <begin position="1"/>
        <end position="12"/>
    </location>
</feature>